<dbReference type="Pfam" id="PF07310">
    <property type="entry name" value="PAS_5"/>
    <property type="match status" value="1"/>
</dbReference>
<evidence type="ECO:0000313" key="1">
    <source>
        <dbReference type="EMBL" id="GLQ04859.1"/>
    </source>
</evidence>
<dbReference type="Proteomes" id="UP001161409">
    <property type="component" value="Unassembled WGS sequence"/>
</dbReference>
<evidence type="ECO:0000313" key="2">
    <source>
        <dbReference type="Proteomes" id="UP001161409"/>
    </source>
</evidence>
<gene>
    <name evidence="1" type="ORF">GCM10007924_00800</name>
</gene>
<name>A0ABQ5TZ27_9PROT</name>
<accession>A0ABQ5TZ27</accession>
<reference evidence="1" key="1">
    <citation type="journal article" date="2014" name="Int. J. Syst. Evol. Microbiol.">
        <title>Complete genome of a new Firmicutes species belonging to the dominant human colonic microbiota ('Ruminococcus bicirculans') reveals two chromosomes and a selective capacity to utilize plant glucans.</title>
        <authorList>
            <consortium name="NISC Comparative Sequencing Program"/>
            <person name="Wegmann U."/>
            <person name="Louis P."/>
            <person name="Goesmann A."/>
            <person name="Henrissat B."/>
            <person name="Duncan S.H."/>
            <person name="Flint H.J."/>
        </authorList>
    </citation>
    <scope>NUCLEOTIDE SEQUENCE</scope>
    <source>
        <strain evidence="1">NBRC 103408</strain>
    </source>
</reference>
<dbReference type="EMBL" id="BSNF01000001">
    <property type="protein sequence ID" value="GLQ04859.1"/>
    <property type="molecule type" value="Genomic_DNA"/>
</dbReference>
<evidence type="ECO:0008006" key="3">
    <source>
        <dbReference type="Google" id="ProtNLM"/>
    </source>
</evidence>
<protein>
    <recommendedName>
        <fullName evidence="3">PAS domain-containing protein</fullName>
    </recommendedName>
</protein>
<dbReference type="RefSeq" id="WP_169558903.1">
    <property type="nucleotide sequence ID" value="NZ_BSNF01000001.1"/>
</dbReference>
<keyword evidence="2" id="KW-1185">Reference proteome</keyword>
<dbReference type="InterPro" id="IPR009922">
    <property type="entry name" value="DUF1457"/>
</dbReference>
<reference evidence="1" key="2">
    <citation type="submission" date="2023-01" db="EMBL/GenBank/DDBJ databases">
        <title>Draft genome sequence of Sneathiella chinensis strain NBRC 103408.</title>
        <authorList>
            <person name="Sun Q."/>
            <person name="Mori K."/>
        </authorList>
    </citation>
    <scope>NUCLEOTIDE SEQUENCE</scope>
    <source>
        <strain evidence="1">NBRC 103408</strain>
    </source>
</reference>
<comment type="caution">
    <text evidence="1">The sequence shown here is derived from an EMBL/GenBank/DDBJ whole genome shotgun (WGS) entry which is preliminary data.</text>
</comment>
<sequence>MTLDAEACYRAADGLLREVRDDRVQYLLSYYLEIHPGNRMPARSDFDPFRVPAALPEIVLVDVDPQPLRFRFRVVGSAVSDSMELDPTGRFLDEVYPGIEERYPHTDRVRVVETGLPVYRYGPASLPYRTDYHDLERLHLPLSKDGASVDMILSIMIHNPR</sequence>
<proteinExistence type="predicted"/>
<organism evidence="1 2">
    <name type="scientific">Sneathiella chinensis</name>
    <dbReference type="NCBI Taxonomy" id="349750"/>
    <lineage>
        <taxon>Bacteria</taxon>
        <taxon>Pseudomonadati</taxon>
        <taxon>Pseudomonadota</taxon>
        <taxon>Alphaproteobacteria</taxon>
        <taxon>Sneathiellales</taxon>
        <taxon>Sneathiellaceae</taxon>
        <taxon>Sneathiella</taxon>
    </lineage>
</organism>